<dbReference type="EMBL" id="KQ993790">
    <property type="protein sequence ID" value="KZV48937.1"/>
    <property type="molecule type" value="Genomic_DNA"/>
</dbReference>
<dbReference type="Proteomes" id="UP000250235">
    <property type="component" value="Unassembled WGS sequence"/>
</dbReference>
<name>A0A2Z7CSL9_9LAMI</name>
<protein>
    <submittedName>
        <fullName evidence="1">Uncharacterized protein</fullName>
    </submittedName>
</protein>
<evidence type="ECO:0000313" key="1">
    <source>
        <dbReference type="EMBL" id="KZV48937.1"/>
    </source>
</evidence>
<gene>
    <name evidence="1" type="ORF">F511_09533</name>
</gene>
<accession>A0A2Z7CSL9</accession>
<sequence length="54" mass="6263">MRKHKGITFLGHTEAHDTISADYGQRARHYLALRVRTSHYIRPLFSPDTFAPPQ</sequence>
<dbReference type="AlphaFoldDB" id="A0A2Z7CSL9"/>
<proteinExistence type="predicted"/>
<keyword evidence="2" id="KW-1185">Reference proteome</keyword>
<organism evidence="1 2">
    <name type="scientific">Dorcoceras hygrometricum</name>
    <dbReference type="NCBI Taxonomy" id="472368"/>
    <lineage>
        <taxon>Eukaryota</taxon>
        <taxon>Viridiplantae</taxon>
        <taxon>Streptophyta</taxon>
        <taxon>Embryophyta</taxon>
        <taxon>Tracheophyta</taxon>
        <taxon>Spermatophyta</taxon>
        <taxon>Magnoliopsida</taxon>
        <taxon>eudicotyledons</taxon>
        <taxon>Gunneridae</taxon>
        <taxon>Pentapetalae</taxon>
        <taxon>asterids</taxon>
        <taxon>lamiids</taxon>
        <taxon>Lamiales</taxon>
        <taxon>Gesneriaceae</taxon>
        <taxon>Didymocarpoideae</taxon>
        <taxon>Trichosporeae</taxon>
        <taxon>Loxocarpinae</taxon>
        <taxon>Dorcoceras</taxon>
    </lineage>
</organism>
<reference evidence="1 2" key="1">
    <citation type="journal article" date="2015" name="Proc. Natl. Acad. Sci. U.S.A.">
        <title>The resurrection genome of Boea hygrometrica: A blueprint for survival of dehydration.</title>
        <authorList>
            <person name="Xiao L."/>
            <person name="Yang G."/>
            <person name="Zhang L."/>
            <person name="Yang X."/>
            <person name="Zhao S."/>
            <person name="Ji Z."/>
            <person name="Zhou Q."/>
            <person name="Hu M."/>
            <person name="Wang Y."/>
            <person name="Chen M."/>
            <person name="Xu Y."/>
            <person name="Jin H."/>
            <person name="Xiao X."/>
            <person name="Hu G."/>
            <person name="Bao F."/>
            <person name="Hu Y."/>
            <person name="Wan P."/>
            <person name="Li L."/>
            <person name="Deng X."/>
            <person name="Kuang T."/>
            <person name="Xiang C."/>
            <person name="Zhu J.K."/>
            <person name="Oliver M.J."/>
            <person name="He Y."/>
        </authorList>
    </citation>
    <scope>NUCLEOTIDE SEQUENCE [LARGE SCALE GENOMIC DNA]</scope>
    <source>
        <strain evidence="2">cv. XS01</strain>
    </source>
</reference>
<evidence type="ECO:0000313" key="2">
    <source>
        <dbReference type="Proteomes" id="UP000250235"/>
    </source>
</evidence>